<protein>
    <recommendedName>
        <fullName evidence="5">Secreted protein</fullName>
    </recommendedName>
</protein>
<evidence type="ECO:0008006" key="5">
    <source>
        <dbReference type="Google" id="ProtNLM"/>
    </source>
</evidence>
<proteinExistence type="predicted"/>
<organism evidence="3 4">
    <name type="scientific">Streptomyces laurentii</name>
    <dbReference type="NCBI Taxonomy" id="39478"/>
    <lineage>
        <taxon>Bacteria</taxon>
        <taxon>Bacillati</taxon>
        <taxon>Actinomycetota</taxon>
        <taxon>Actinomycetes</taxon>
        <taxon>Kitasatosporales</taxon>
        <taxon>Streptomycetaceae</taxon>
        <taxon>Streptomyces</taxon>
    </lineage>
</organism>
<evidence type="ECO:0000256" key="1">
    <source>
        <dbReference type="SAM" id="MobiDB-lite"/>
    </source>
</evidence>
<accession>A0A160NWY4</accession>
<keyword evidence="2" id="KW-1133">Transmembrane helix</keyword>
<reference evidence="3 4" key="1">
    <citation type="journal article" date="2016" name="Genome Announc.">
        <title>Complete Genome Sequence of Thiostrepton-Producing Streptomyces laurentii ATCC 31255.</title>
        <authorList>
            <person name="Doi K."/>
            <person name="Fujino Y."/>
            <person name="Nagayoshi Y."/>
            <person name="Ohshima T."/>
            <person name="Ogata S."/>
        </authorList>
    </citation>
    <scope>NUCLEOTIDE SEQUENCE [LARGE SCALE GENOMIC DNA]</scope>
    <source>
        <strain evidence="3 4">ATCC 31255</strain>
    </source>
</reference>
<keyword evidence="2" id="KW-0812">Transmembrane</keyword>
<evidence type="ECO:0000256" key="2">
    <source>
        <dbReference type="SAM" id="Phobius"/>
    </source>
</evidence>
<keyword evidence="4" id="KW-1185">Reference proteome</keyword>
<feature type="transmembrane region" description="Helical" evidence="2">
    <location>
        <begin position="274"/>
        <end position="295"/>
    </location>
</feature>
<dbReference type="EMBL" id="AP017424">
    <property type="protein sequence ID" value="BAU83287.1"/>
    <property type="molecule type" value="Genomic_DNA"/>
</dbReference>
<sequence>MTYPPNAPAASAARGTSGAPAQPGVQVPAQPGPPPQPGRTPDAVTAAGAHETPGLWRQGRATLRRAATTEPGRLRILGTVLALLVLAFGAVTASEVAYRSSYADDVVDRSQPLSADAADIYRSLADADATAASAFLAGPQESADIRKRYTDDIATASRLLVKASASTGSDGTSAREITTLNENLPRYTGLIERARAANRQGLPLGGAYLRYANQTMSLQLLPAAERLYAAETARLQQDDDAARTWPFLSIALGAMALTVLFRAQRRDYRRTNRVFNQGLLAASAACVAAVVWLVVGHGLARAGLDDARAHGQESLQVLNQARIHSLKARANENLAVVARGAVLTEDGKTDKYEADYAGSMAALTSDLKDAARLADDATGADPLTEATKRTAEWRERHTRARKLDDEGDFTGAMNLITGTALSTGQSFDQVDAALGRALAHEQNEFTRAADGGRDALTGLPLGVAALGVLAAAGVVVGGNRRLSEYR</sequence>
<dbReference type="AlphaFoldDB" id="A0A160NWY4"/>
<evidence type="ECO:0000313" key="3">
    <source>
        <dbReference type="EMBL" id="BAU83287.1"/>
    </source>
</evidence>
<gene>
    <name evidence="3" type="ORF">SLA_2359</name>
</gene>
<evidence type="ECO:0000313" key="4">
    <source>
        <dbReference type="Proteomes" id="UP000217676"/>
    </source>
</evidence>
<dbReference type="Proteomes" id="UP000217676">
    <property type="component" value="Chromosome"/>
</dbReference>
<feature type="compositionally biased region" description="Low complexity" evidence="1">
    <location>
        <begin position="18"/>
        <end position="29"/>
    </location>
</feature>
<dbReference type="KEGG" id="slau:SLA_2359"/>
<name>A0A160NWY4_STRLU</name>
<keyword evidence="2" id="KW-0472">Membrane</keyword>
<feature type="region of interest" description="Disordered" evidence="1">
    <location>
        <begin position="1"/>
        <end position="53"/>
    </location>
</feature>
<feature type="transmembrane region" description="Helical" evidence="2">
    <location>
        <begin position="244"/>
        <end position="262"/>
    </location>
</feature>
<feature type="transmembrane region" description="Helical" evidence="2">
    <location>
        <begin position="74"/>
        <end position="93"/>
    </location>
</feature>
<feature type="transmembrane region" description="Helical" evidence="2">
    <location>
        <begin position="455"/>
        <end position="476"/>
    </location>
</feature>